<keyword evidence="6" id="KW-1185">Reference proteome</keyword>
<evidence type="ECO:0000259" key="4">
    <source>
        <dbReference type="Pfam" id="PF21000"/>
    </source>
</evidence>
<evidence type="ECO:0000313" key="6">
    <source>
        <dbReference type="Proteomes" id="UP000076842"/>
    </source>
</evidence>
<organism evidence="5 6">
    <name type="scientific">Calocera cornea HHB12733</name>
    <dbReference type="NCBI Taxonomy" id="1353952"/>
    <lineage>
        <taxon>Eukaryota</taxon>
        <taxon>Fungi</taxon>
        <taxon>Dikarya</taxon>
        <taxon>Basidiomycota</taxon>
        <taxon>Agaricomycotina</taxon>
        <taxon>Dacrymycetes</taxon>
        <taxon>Dacrymycetales</taxon>
        <taxon>Dacrymycetaceae</taxon>
        <taxon>Calocera</taxon>
    </lineage>
</organism>
<dbReference type="AlphaFoldDB" id="A0A165DPC2"/>
<dbReference type="EMBL" id="KV424042">
    <property type="protein sequence ID" value="KZT53243.1"/>
    <property type="molecule type" value="Genomic_DNA"/>
</dbReference>
<sequence>PREIEQWVNRNYPKPRVDPEWLGQCYNYLVDELHIAPNDTRELTQNIESQLLQSDLHDSTLVNTGLQDNAAALHGVNLPPFLLLQVVSIMEIGHSAFSLRNTRQAWIEKADLAGLAGGDDEADDQAGDTPRYPRSMLSLELSDGYNNIKAIEFRRLDALKLGVTPLGFK</sequence>
<feature type="domain" description="RMI1 N-terminal" evidence="4">
    <location>
        <begin position="13"/>
        <end position="59"/>
    </location>
</feature>
<evidence type="ECO:0000256" key="1">
    <source>
        <dbReference type="ARBA" id="ARBA00006395"/>
    </source>
</evidence>
<dbReference type="SMART" id="SM01161">
    <property type="entry name" value="DUF1767"/>
    <property type="match status" value="1"/>
</dbReference>
<dbReference type="GO" id="GO:0016604">
    <property type="term" value="C:nuclear body"/>
    <property type="evidence" value="ECO:0007669"/>
    <property type="project" value="TreeGrafter"/>
</dbReference>
<dbReference type="Proteomes" id="UP000076842">
    <property type="component" value="Unassembled WGS sequence"/>
</dbReference>
<dbReference type="Gene3D" id="2.40.50.770">
    <property type="entry name" value="RecQ-mediated genome instability protein Rmi1, C-terminal domain"/>
    <property type="match status" value="1"/>
</dbReference>
<evidence type="ECO:0000313" key="5">
    <source>
        <dbReference type="EMBL" id="KZT53243.1"/>
    </source>
</evidence>
<dbReference type="InterPro" id="IPR049363">
    <property type="entry name" value="RMI1_N"/>
</dbReference>
<dbReference type="Pfam" id="PF08585">
    <property type="entry name" value="RMI1_N_C"/>
    <property type="match status" value="1"/>
</dbReference>
<proteinExistence type="inferred from homology"/>
<evidence type="ECO:0000259" key="3">
    <source>
        <dbReference type="Pfam" id="PF08585"/>
    </source>
</evidence>
<dbReference type="STRING" id="1353952.A0A165DPC2"/>
<comment type="similarity">
    <text evidence="1">Belongs to the RMI1 family.</text>
</comment>
<feature type="non-terminal residue" evidence="5">
    <location>
        <position position="169"/>
    </location>
</feature>
<name>A0A165DPC2_9BASI</name>
<reference evidence="5 6" key="1">
    <citation type="journal article" date="2016" name="Mol. Biol. Evol.">
        <title>Comparative Genomics of Early-Diverging Mushroom-Forming Fungi Provides Insights into the Origins of Lignocellulose Decay Capabilities.</title>
        <authorList>
            <person name="Nagy L.G."/>
            <person name="Riley R."/>
            <person name="Tritt A."/>
            <person name="Adam C."/>
            <person name="Daum C."/>
            <person name="Floudas D."/>
            <person name="Sun H."/>
            <person name="Yadav J.S."/>
            <person name="Pangilinan J."/>
            <person name="Larsson K.H."/>
            <person name="Matsuura K."/>
            <person name="Barry K."/>
            <person name="Labutti K."/>
            <person name="Kuo R."/>
            <person name="Ohm R.A."/>
            <person name="Bhattacharya S.S."/>
            <person name="Shirouzu T."/>
            <person name="Yoshinaga Y."/>
            <person name="Martin F.M."/>
            <person name="Grigoriev I.V."/>
            <person name="Hibbett D.S."/>
        </authorList>
    </citation>
    <scope>NUCLEOTIDE SEQUENCE [LARGE SCALE GENOMIC DNA]</scope>
    <source>
        <strain evidence="5 6">HHB12733</strain>
    </source>
</reference>
<gene>
    <name evidence="5" type="ORF">CALCODRAFT_417439</name>
</gene>
<dbReference type="OrthoDB" id="341511at2759"/>
<dbReference type="Pfam" id="PF21000">
    <property type="entry name" value="RMI1_N_N"/>
    <property type="match status" value="1"/>
</dbReference>
<dbReference type="GO" id="GO:0000712">
    <property type="term" value="P:resolution of meiotic recombination intermediates"/>
    <property type="evidence" value="ECO:0007669"/>
    <property type="project" value="TreeGrafter"/>
</dbReference>
<feature type="domain" description="RecQ mediated genome instability protein 1 OB-fold" evidence="3">
    <location>
        <begin position="74"/>
        <end position="169"/>
    </location>
</feature>
<feature type="non-terminal residue" evidence="5">
    <location>
        <position position="1"/>
    </location>
</feature>
<dbReference type="InParanoid" id="A0A165DPC2"/>
<dbReference type="InterPro" id="IPR042470">
    <property type="entry name" value="RMI1_N_C_sf"/>
</dbReference>
<accession>A0A165DPC2</accession>
<dbReference type="InterPro" id="IPR013894">
    <property type="entry name" value="RMI1_OB"/>
</dbReference>
<dbReference type="GO" id="GO:0000724">
    <property type="term" value="P:double-strand break repair via homologous recombination"/>
    <property type="evidence" value="ECO:0007669"/>
    <property type="project" value="TreeGrafter"/>
</dbReference>
<evidence type="ECO:0000256" key="2">
    <source>
        <dbReference type="ARBA" id="ARBA00018987"/>
    </source>
</evidence>
<dbReference type="GO" id="GO:0031422">
    <property type="term" value="C:RecQ family helicase-topoisomerase III complex"/>
    <property type="evidence" value="ECO:0007669"/>
    <property type="project" value="TreeGrafter"/>
</dbReference>
<dbReference type="PANTHER" id="PTHR14790:SF15">
    <property type="entry name" value="RECQ-MEDIATED GENOME INSTABILITY PROTEIN 1"/>
    <property type="match status" value="1"/>
</dbReference>
<dbReference type="PANTHER" id="PTHR14790">
    <property type="entry name" value="RECQ-MEDIATED GENOME INSTABILITY PROTEIN 1 RMI1"/>
    <property type="match status" value="1"/>
</dbReference>
<protein>
    <recommendedName>
        <fullName evidence="2">RecQ-mediated genome instability protein 1</fullName>
    </recommendedName>
</protein>